<name>A0A1G7B6A3_NIADE</name>
<organism evidence="1 2">
    <name type="scientific">Niabella drilacis (strain DSM 25811 / CCM 8410 / CCUG 62505 / LMG 26954 / E90)</name>
    <dbReference type="NCBI Taxonomy" id="1285928"/>
    <lineage>
        <taxon>Bacteria</taxon>
        <taxon>Pseudomonadati</taxon>
        <taxon>Bacteroidota</taxon>
        <taxon>Chitinophagia</taxon>
        <taxon>Chitinophagales</taxon>
        <taxon>Chitinophagaceae</taxon>
        <taxon>Niabella</taxon>
    </lineage>
</organism>
<evidence type="ECO:0000313" key="1">
    <source>
        <dbReference type="EMBL" id="SDE22390.1"/>
    </source>
</evidence>
<protein>
    <recommendedName>
        <fullName evidence="3">PD-(D/E)XK nuclease family transposase</fullName>
    </recommendedName>
</protein>
<dbReference type="Proteomes" id="UP000198757">
    <property type="component" value="Unassembled WGS sequence"/>
</dbReference>
<dbReference type="PANTHER" id="PTHR41317">
    <property type="entry name" value="PD-(D_E)XK NUCLEASE FAMILY TRANSPOSASE"/>
    <property type="match status" value="1"/>
</dbReference>
<dbReference type="AlphaFoldDB" id="A0A1G7B6A3"/>
<proteinExistence type="predicted"/>
<evidence type="ECO:0008006" key="3">
    <source>
        <dbReference type="Google" id="ProtNLM"/>
    </source>
</evidence>
<accession>A0A1G7B6A3</accession>
<evidence type="ECO:0000313" key="2">
    <source>
        <dbReference type="Proteomes" id="UP000198757"/>
    </source>
</evidence>
<dbReference type="STRING" id="1285928.SAMN04487894_12731"/>
<reference evidence="2" key="1">
    <citation type="submission" date="2016-10" db="EMBL/GenBank/DDBJ databases">
        <authorList>
            <person name="Varghese N."/>
            <person name="Submissions S."/>
        </authorList>
    </citation>
    <scope>NUCLEOTIDE SEQUENCE [LARGE SCALE GENOMIC DNA]</scope>
    <source>
        <strain evidence="2">DSM 25811 / CCM 8410 / LMG 26954 / E90</strain>
    </source>
</reference>
<dbReference type="EMBL" id="FMZO01000027">
    <property type="protein sequence ID" value="SDE22390.1"/>
    <property type="molecule type" value="Genomic_DNA"/>
</dbReference>
<sequence length="107" mass="12378">MKETEAPPTGWYIDLLTDFGVKRIFGSTQKELLNAFLNELFKGCKVICDLVYNQQENNGPARHYRKAIFDVTCTGADGEIFIIEVQRTIQKRFIDRAIFYTASRLHE</sequence>
<keyword evidence="2" id="KW-1185">Reference proteome</keyword>
<dbReference type="PANTHER" id="PTHR41317:SF1">
    <property type="entry name" value="PD-(D_E)XK NUCLEASE FAMILY TRANSPOSASE"/>
    <property type="match status" value="1"/>
</dbReference>
<dbReference type="Pfam" id="PF12784">
    <property type="entry name" value="PDDEXK_2"/>
    <property type="match status" value="1"/>
</dbReference>
<gene>
    <name evidence="1" type="ORF">SAMN04487894_12731</name>
</gene>